<dbReference type="AlphaFoldDB" id="A0A086J6G6"/>
<dbReference type="GO" id="GO:0016301">
    <property type="term" value="F:kinase activity"/>
    <property type="evidence" value="ECO:0007669"/>
    <property type="project" value="UniProtKB-KW"/>
</dbReference>
<comment type="caution">
    <text evidence="2">The sequence shown here is derived from an EMBL/GenBank/DDBJ whole genome shotgun (WGS) entry which is preliminary data.</text>
</comment>
<name>A0A086J6G6_TOXGO</name>
<dbReference type="VEuPathDB" id="ToxoDB:TGP89_360600"/>
<dbReference type="EMBL" id="AEYI02002645">
    <property type="protein sequence ID" value="KFG27734.1"/>
    <property type="molecule type" value="Genomic_DNA"/>
</dbReference>
<proteinExistence type="predicted"/>
<feature type="region of interest" description="Disordered" evidence="1">
    <location>
        <begin position="54"/>
        <end position="84"/>
    </location>
</feature>
<gene>
    <name evidence="2" type="ORF">TGP89_360600</name>
</gene>
<reference evidence="2 3" key="1">
    <citation type="submission" date="2014-03" db="EMBL/GenBank/DDBJ databases">
        <authorList>
            <person name="Sibley D."/>
            <person name="Venepally P."/>
            <person name="Karamycheva S."/>
            <person name="Hadjithomas M."/>
            <person name="Khan A."/>
            <person name="Brunk B."/>
            <person name="Roos D."/>
            <person name="Caler E."/>
            <person name="Lorenzi H."/>
        </authorList>
    </citation>
    <scope>NUCLEOTIDE SEQUENCE [LARGE SCALE GENOMIC DNA]</scope>
    <source>
        <strain evidence="3">p89</strain>
    </source>
</reference>
<evidence type="ECO:0000313" key="3">
    <source>
        <dbReference type="Proteomes" id="UP000028828"/>
    </source>
</evidence>
<keyword evidence="2" id="KW-0418">Kinase</keyword>
<feature type="compositionally biased region" description="Polar residues" evidence="1">
    <location>
        <begin position="72"/>
        <end position="84"/>
    </location>
</feature>
<evidence type="ECO:0000313" key="2">
    <source>
        <dbReference type="EMBL" id="KFG27734.1"/>
    </source>
</evidence>
<evidence type="ECO:0000256" key="1">
    <source>
        <dbReference type="SAM" id="MobiDB-lite"/>
    </source>
</evidence>
<dbReference type="Proteomes" id="UP000028828">
    <property type="component" value="Unassembled WGS sequence"/>
</dbReference>
<sequence length="84" mass="8659">MQFMLALTGDESGVLESGNSMDLVAQGAALTAQVSRNMSELADAVLAKRFTDSSSSSSADLHGLGVEHACTPPNSSRDASTMPK</sequence>
<organism evidence="2 3">
    <name type="scientific">Toxoplasma gondii p89</name>
    <dbReference type="NCBI Taxonomy" id="943119"/>
    <lineage>
        <taxon>Eukaryota</taxon>
        <taxon>Sar</taxon>
        <taxon>Alveolata</taxon>
        <taxon>Apicomplexa</taxon>
        <taxon>Conoidasida</taxon>
        <taxon>Coccidia</taxon>
        <taxon>Eucoccidiorida</taxon>
        <taxon>Eimeriorina</taxon>
        <taxon>Sarcocystidae</taxon>
        <taxon>Toxoplasma</taxon>
    </lineage>
</organism>
<accession>A0A086J6G6</accession>
<keyword evidence="2" id="KW-0808">Transferase</keyword>
<protein>
    <submittedName>
        <fullName evidence="2">Calcium-dependent protein kinase CDPK4</fullName>
    </submittedName>
</protein>